<dbReference type="AlphaFoldDB" id="A0A2T4ZGZ7"/>
<reference evidence="1 2" key="1">
    <citation type="submission" date="2018-04" db="EMBL/GenBank/DDBJ databases">
        <title>Genomic Encyclopedia of Archaeal and Bacterial Type Strains, Phase II (KMG-II): from individual species to whole genera.</title>
        <authorList>
            <person name="Goeker M."/>
        </authorList>
    </citation>
    <scope>NUCLEOTIDE SEQUENCE [LARGE SCALE GENOMIC DNA]</scope>
    <source>
        <strain evidence="1 2">DSM 25521</strain>
    </source>
</reference>
<gene>
    <name evidence="1" type="ORF">C8P69_102584</name>
</gene>
<keyword evidence="2" id="KW-1185">Reference proteome</keyword>
<protein>
    <submittedName>
        <fullName evidence="1">Uncharacterized protein</fullName>
    </submittedName>
</protein>
<proteinExistence type="predicted"/>
<organism evidence="1 2">
    <name type="scientific">Phreatobacter oligotrophus</name>
    <dbReference type="NCBI Taxonomy" id="1122261"/>
    <lineage>
        <taxon>Bacteria</taxon>
        <taxon>Pseudomonadati</taxon>
        <taxon>Pseudomonadota</taxon>
        <taxon>Alphaproteobacteria</taxon>
        <taxon>Hyphomicrobiales</taxon>
        <taxon>Phreatobacteraceae</taxon>
        <taxon>Phreatobacter</taxon>
    </lineage>
</organism>
<dbReference type="Proteomes" id="UP000241808">
    <property type="component" value="Unassembled WGS sequence"/>
</dbReference>
<evidence type="ECO:0000313" key="1">
    <source>
        <dbReference type="EMBL" id="PTM61197.1"/>
    </source>
</evidence>
<comment type="caution">
    <text evidence="1">The sequence shown here is derived from an EMBL/GenBank/DDBJ whole genome shotgun (WGS) entry which is preliminary data.</text>
</comment>
<dbReference type="RefSeq" id="WP_108175355.1">
    <property type="nucleotide sequence ID" value="NZ_PZZL01000002.1"/>
</dbReference>
<dbReference type="EMBL" id="PZZL01000002">
    <property type="protein sequence ID" value="PTM61197.1"/>
    <property type="molecule type" value="Genomic_DNA"/>
</dbReference>
<evidence type="ECO:0000313" key="2">
    <source>
        <dbReference type="Proteomes" id="UP000241808"/>
    </source>
</evidence>
<sequence length="77" mass="8269">MIHLAQETQDMIMEKARLAGTSPDALVRAALAAIAPTLEPNTDRRADLSAALARLDGLPRSADERSVKAILEDAWTS</sequence>
<accession>A0A2T4ZGZ7</accession>
<name>A0A2T4ZGZ7_9HYPH</name>